<keyword evidence="2" id="KW-1185">Reference proteome</keyword>
<evidence type="ECO:0000313" key="2">
    <source>
        <dbReference type="Proteomes" id="UP000265520"/>
    </source>
</evidence>
<name>A0A392S1L6_9FABA</name>
<accession>A0A392S1L6</accession>
<dbReference type="AlphaFoldDB" id="A0A392S1L6"/>
<reference evidence="1 2" key="1">
    <citation type="journal article" date="2018" name="Front. Plant Sci.">
        <title>Red Clover (Trifolium pratense) and Zigzag Clover (T. medium) - A Picture of Genomic Similarities and Differences.</title>
        <authorList>
            <person name="Dluhosova J."/>
            <person name="Istvanek J."/>
            <person name="Nedelnik J."/>
            <person name="Repkova J."/>
        </authorList>
    </citation>
    <scope>NUCLEOTIDE SEQUENCE [LARGE SCALE GENOMIC DNA]</scope>
    <source>
        <strain evidence="2">cv. 10/8</strain>
        <tissue evidence="1">Leaf</tissue>
    </source>
</reference>
<evidence type="ECO:0000313" key="1">
    <source>
        <dbReference type="EMBL" id="MCI41726.1"/>
    </source>
</evidence>
<dbReference type="EMBL" id="LXQA010295555">
    <property type="protein sequence ID" value="MCI41726.1"/>
    <property type="molecule type" value="Genomic_DNA"/>
</dbReference>
<protein>
    <submittedName>
        <fullName evidence="1">Uncharacterized protein</fullName>
    </submittedName>
</protein>
<organism evidence="1 2">
    <name type="scientific">Trifolium medium</name>
    <dbReference type="NCBI Taxonomy" id="97028"/>
    <lineage>
        <taxon>Eukaryota</taxon>
        <taxon>Viridiplantae</taxon>
        <taxon>Streptophyta</taxon>
        <taxon>Embryophyta</taxon>
        <taxon>Tracheophyta</taxon>
        <taxon>Spermatophyta</taxon>
        <taxon>Magnoliopsida</taxon>
        <taxon>eudicotyledons</taxon>
        <taxon>Gunneridae</taxon>
        <taxon>Pentapetalae</taxon>
        <taxon>rosids</taxon>
        <taxon>fabids</taxon>
        <taxon>Fabales</taxon>
        <taxon>Fabaceae</taxon>
        <taxon>Papilionoideae</taxon>
        <taxon>50 kb inversion clade</taxon>
        <taxon>NPAAA clade</taxon>
        <taxon>Hologalegina</taxon>
        <taxon>IRL clade</taxon>
        <taxon>Trifolieae</taxon>
        <taxon>Trifolium</taxon>
    </lineage>
</organism>
<dbReference type="Proteomes" id="UP000265520">
    <property type="component" value="Unassembled WGS sequence"/>
</dbReference>
<comment type="caution">
    <text evidence="1">The sequence shown here is derived from an EMBL/GenBank/DDBJ whole genome shotgun (WGS) entry which is preliminary data.</text>
</comment>
<sequence>MRVMLMNEDLFRTFAFEEGCFGEAVDEEYSSIYYGPLKLAEDHGLRGAFITIPRGYLRTTICVRWRNFRAFIANL</sequence>
<proteinExistence type="predicted"/>